<dbReference type="AlphaFoldDB" id="A0A194WYW6"/>
<keyword evidence="4" id="KW-0560">Oxidoreductase</keyword>
<dbReference type="KEGG" id="psco:LY89DRAFT_651217"/>
<dbReference type="SUPFAM" id="SSF51905">
    <property type="entry name" value="FAD/NAD(P)-binding domain"/>
    <property type="match status" value="1"/>
</dbReference>
<feature type="transmembrane region" description="Helical" evidence="5">
    <location>
        <begin position="615"/>
        <end position="634"/>
    </location>
</feature>
<dbReference type="RefSeq" id="XP_018067495.1">
    <property type="nucleotide sequence ID" value="XM_018212143.1"/>
</dbReference>
<keyword evidence="8" id="KW-1185">Reference proteome</keyword>
<dbReference type="PRINTS" id="PR00420">
    <property type="entry name" value="RNGMNOXGNASE"/>
</dbReference>
<feature type="transmembrane region" description="Helical" evidence="5">
    <location>
        <begin position="741"/>
        <end position="758"/>
    </location>
</feature>
<feature type="domain" description="FAD-binding" evidence="6">
    <location>
        <begin position="297"/>
        <end position="346"/>
    </location>
</feature>
<evidence type="ECO:0000313" key="8">
    <source>
        <dbReference type="Proteomes" id="UP000070700"/>
    </source>
</evidence>
<evidence type="ECO:0000313" key="7">
    <source>
        <dbReference type="EMBL" id="KUJ13140.1"/>
    </source>
</evidence>
<name>A0A194WYW6_MOLSC</name>
<keyword evidence="5" id="KW-1133">Transmembrane helix</keyword>
<evidence type="ECO:0000256" key="2">
    <source>
        <dbReference type="ARBA" id="ARBA00022630"/>
    </source>
</evidence>
<dbReference type="GO" id="GO:0071949">
    <property type="term" value="F:FAD binding"/>
    <property type="evidence" value="ECO:0007669"/>
    <property type="project" value="InterPro"/>
</dbReference>
<dbReference type="InParanoid" id="A0A194WYW6"/>
<evidence type="ECO:0000259" key="6">
    <source>
        <dbReference type="Pfam" id="PF01494"/>
    </source>
</evidence>
<keyword evidence="5" id="KW-0812">Transmembrane</keyword>
<protein>
    <submittedName>
        <fullName evidence="7">FAD/NAD(P)-binding domain-containing protein</fullName>
    </submittedName>
</protein>
<evidence type="ECO:0000256" key="4">
    <source>
        <dbReference type="ARBA" id="ARBA00023002"/>
    </source>
</evidence>
<dbReference type="PANTHER" id="PTHR47356">
    <property type="entry name" value="FAD-DEPENDENT MONOOXYGENASE ASQG-RELATED"/>
    <property type="match status" value="1"/>
</dbReference>
<sequence length="805" mass="88016">MTSGCEKSSAPANPIRVIIVGGSIAGLALAHCLHTNPNIDYVVLEAGEEMAPQVGASIVVLPNGARILDQLGIWDDITASIEPLSQALTWTGDGKIVVDSNAPLLGSARTGYSYAFLQRRDLLKVMYEHIKDKSKVLTNKRVIGIDHTASGVSVTCKDRSSYKGDIVVGADGIHSTVRGFMQDRLESLVPGSSEKDKNSISAEYSCIFGIGKPVDGPVRPGDSHRSYAEKHSTLSFVGQGGILYWFLFSKLNKRYYGKEIPRYTNEQMEEAAKAFDGIPMTDKITYDQVFKERVFANMLALEESQNEHWTVDRIVCIGDSIHKMTPNLGAGGNAAIESAAALANHIFKLSSSNPSLDEIRKVLHDFYLKRHLRANTTCDTANDLTRIEALDNWPYKILALHVIPALGDFLTDLTCDALVGAEILESLPAPLKSLTATMPWDPESGIGKKENKWVRALYALPLLAVVYGCHRTMGETIKHLVPLAADTGFVNLGNGVVVSLATRFFGISAVDNILSKYVALFTPSIGGFDVAGKMQGIAFLGDLVPLQTIWMIESMRRGNFTTAAHLLPTVLGILYQIKGLGYIAPLYYFLHYVQSPLENYAAADNRMTVISSAKTIIPTIAVSYLLPTIAMFVAPQLSTRQWINGLIWQPFPIYAALVQRLLSKTVKDTTHEDRITNPEADMPYLRRAYGFATATAACTYLYVRFASPVSLLDVFFQCLKSPSKSLPLIEGASKTLRYDQIAAFGAGALWVMLSFADLKKAKKVKTGWAGIVGIFAGTTLLGGPGAAMTVMWAWREEMLAKRRPL</sequence>
<evidence type="ECO:0000256" key="1">
    <source>
        <dbReference type="ARBA" id="ARBA00007992"/>
    </source>
</evidence>
<keyword evidence="3" id="KW-0274">FAD</keyword>
<dbReference type="GO" id="GO:0004497">
    <property type="term" value="F:monooxygenase activity"/>
    <property type="evidence" value="ECO:0007669"/>
    <property type="project" value="InterPro"/>
</dbReference>
<keyword evidence="5" id="KW-0472">Membrane</keyword>
<evidence type="ECO:0000256" key="5">
    <source>
        <dbReference type="SAM" id="Phobius"/>
    </source>
</evidence>
<dbReference type="InterPro" id="IPR002938">
    <property type="entry name" value="FAD-bd"/>
</dbReference>
<organism evidence="7 8">
    <name type="scientific">Mollisia scopiformis</name>
    <name type="common">Conifer needle endophyte fungus</name>
    <name type="synonym">Phialocephala scopiformis</name>
    <dbReference type="NCBI Taxonomy" id="149040"/>
    <lineage>
        <taxon>Eukaryota</taxon>
        <taxon>Fungi</taxon>
        <taxon>Dikarya</taxon>
        <taxon>Ascomycota</taxon>
        <taxon>Pezizomycotina</taxon>
        <taxon>Leotiomycetes</taxon>
        <taxon>Helotiales</taxon>
        <taxon>Mollisiaceae</taxon>
        <taxon>Mollisia</taxon>
    </lineage>
</organism>
<gene>
    <name evidence="7" type="ORF">LY89DRAFT_651217</name>
</gene>
<evidence type="ECO:0000256" key="3">
    <source>
        <dbReference type="ARBA" id="ARBA00022827"/>
    </source>
</evidence>
<dbReference type="EMBL" id="KQ947422">
    <property type="protein sequence ID" value="KUJ13140.1"/>
    <property type="molecule type" value="Genomic_DNA"/>
</dbReference>
<reference evidence="7 8" key="1">
    <citation type="submission" date="2015-10" db="EMBL/GenBank/DDBJ databases">
        <title>Full genome of DAOMC 229536 Phialocephala scopiformis, a fungal endophyte of spruce producing the potent anti-insectan compound rugulosin.</title>
        <authorList>
            <consortium name="DOE Joint Genome Institute"/>
            <person name="Walker A.K."/>
            <person name="Frasz S.L."/>
            <person name="Seifert K.A."/>
            <person name="Miller J.D."/>
            <person name="Mondo S.J."/>
            <person name="Labutti K."/>
            <person name="Lipzen A."/>
            <person name="Dockter R."/>
            <person name="Kennedy M."/>
            <person name="Grigoriev I.V."/>
            <person name="Spatafora J.W."/>
        </authorList>
    </citation>
    <scope>NUCLEOTIDE SEQUENCE [LARGE SCALE GENOMIC DNA]</scope>
    <source>
        <strain evidence="7 8">CBS 120377</strain>
    </source>
</reference>
<comment type="similarity">
    <text evidence="1">Belongs to the paxM FAD-dependent monooxygenase family.</text>
</comment>
<keyword evidence="2" id="KW-0285">Flavoprotein</keyword>
<feature type="transmembrane region" description="Helical" evidence="5">
    <location>
        <begin position="770"/>
        <end position="794"/>
    </location>
</feature>
<proteinExistence type="inferred from homology"/>
<dbReference type="Gene3D" id="3.50.50.60">
    <property type="entry name" value="FAD/NAD(P)-binding domain"/>
    <property type="match status" value="1"/>
</dbReference>
<dbReference type="OrthoDB" id="10029326at2759"/>
<dbReference type="InterPro" id="IPR050562">
    <property type="entry name" value="FAD_mOase_fung"/>
</dbReference>
<feature type="domain" description="FAD-binding" evidence="6">
    <location>
        <begin position="16"/>
        <end position="178"/>
    </location>
</feature>
<feature type="transmembrane region" description="Helical" evidence="5">
    <location>
        <begin position="646"/>
        <end position="663"/>
    </location>
</feature>
<feature type="transmembrane region" description="Helical" evidence="5">
    <location>
        <begin position="684"/>
        <end position="703"/>
    </location>
</feature>
<dbReference type="GeneID" id="28821869"/>
<dbReference type="PANTHER" id="PTHR47356:SF2">
    <property type="entry name" value="FAD-BINDING DOMAIN-CONTAINING PROTEIN-RELATED"/>
    <property type="match status" value="1"/>
</dbReference>
<accession>A0A194WYW6</accession>
<dbReference type="InterPro" id="IPR036188">
    <property type="entry name" value="FAD/NAD-bd_sf"/>
</dbReference>
<dbReference type="Pfam" id="PF01494">
    <property type="entry name" value="FAD_binding_3"/>
    <property type="match status" value="2"/>
</dbReference>
<dbReference type="Proteomes" id="UP000070700">
    <property type="component" value="Unassembled WGS sequence"/>
</dbReference>